<dbReference type="Pfam" id="PF07883">
    <property type="entry name" value="Cupin_2"/>
    <property type="match status" value="1"/>
</dbReference>
<dbReference type="InterPro" id="IPR052538">
    <property type="entry name" value="Flavonoid_dioxygenase-like"/>
</dbReference>
<dbReference type="PANTHER" id="PTHR43346">
    <property type="entry name" value="LIGAND BINDING DOMAIN PROTEIN, PUTATIVE (AFU_ORTHOLOGUE AFUA_6G14370)-RELATED"/>
    <property type="match status" value="1"/>
</dbReference>
<dbReference type="InterPro" id="IPR014710">
    <property type="entry name" value="RmlC-like_jellyroll"/>
</dbReference>
<dbReference type="InterPro" id="IPR013096">
    <property type="entry name" value="Cupin_2"/>
</dbReference>
<dbReference type="KEGG" id="vab:WPS_02690"/>
<dbReference type="EMBL" id="AP025523">
    <property type="protein sequence ID" value="BDE04993.1"/>
    <property type="molecule type" value="Genomic_DNA"/>
</dbReference>
<proteinExistence type="predicted"/>
<sequence>MQLPALRTVAVAAVAFTAGAAFAHLPQPARAAAAPLQPAVYDLGALTPADLATPAPATPNLRSKALLAADGATGAVQIGTVFKHYHADANEIQIVLAGSGTEWLGDKQVPLKPGTMLVIPAGTPHGGTTDANLKIVAFKTPPQAATDIHPLP</sequence>
<evidence type="ECO:0000313" key="4">
    <source>
        <dbReference type="Proteomes" id="UP001317532"/>
    </source>
</evidence>
<organism evidence="3 4">
    <name type="scientific">Vulcanimicrobium alpinum</name>
    <dbReference type="NCBI Taxonomy" id="3016050"/>
    <lineage>
        <taxon>Bacteria</taxon>
        <taxon>Bacillati</taxon>
        <taxon>Vulcanimicrobiota</taxon>
        <taxon>Vulcanimicrobiia</taxon>
        <taxon>Vulcanimicrobiales</taxon>
        <taxon>Vulcanimicrobiaceae</taxon>
        <taxon>Vulcanimicrobium</taxon>
    </lineage>
</organism>
<dbReference type="SUPFAM" id="SSF51182">
    <property type="entry name" value="RmlC-like cupins"/>
    <property type="match status" value="1"/>
</dbReference>
<protein>
    <recommendedName>
        <fullName evidence="2">Cupin type-2 domain-containing protein</fullName>
    </recommendedName>
</protein>
<dbReference type="Proteomes" id="UP001317532">
    <property type="component" value="Chromosome"/>
</dbReference>
<evidence type="ECO:0000259" key="2">
    <source>
        <dbReference type="Pfam" id="PF07883"/>
    </source>
</evidence>
<evidence type="ECO:0000256" key="1">
    <source>
        <dbReference type="SAM" id="SignalP"/>
    </source>
</evidence>
<feature type="chain" id="PRO_5042850820" description="Cupin type-2 domain-containing protein" evidence="1">
    <location>
        <begin position="24"/>
        <end position="152"/>
    </location>
</feature>
<feature type="domain" description="Cupin type-2" evidence="2">
    <location>
        <begin position="81"/>
        <end position="128"/>
    </location>
</feature>
<keyword evidence="4" id="KW-1185">Reference proteome</keyword>
<dbReference type="AlphaFoldDB" id="A0AAN2C8I2"/>
<name>A0AAN2C8I2_UNVUL</name>
<keyword evidence="1" id="KW-0732">Signal</keyword>
<dbReference type="InterPro" id="IPR011051">
    <property type="entry name" value="RmlC_Cupin_sf"/>
</dbReference>
<gene>
    <name evidence="3" type="ORF">WPS_02690</name>
</gene>
<evidence type="ECO:0000313" key="3">
    <source>
        <dbReference type="EMBL" id="BDE04993.1"/>
    </source>
</evidence>
<accession>A0AAN2C8I2</accession>
<dbReference type="Gene3D" id="2.60.120.10">
    <property type="entry name" value="Jelly Rolls"/>
    <property type="match status" value="1"/>
</dbReference>
<feature type="signal peptide" evidence="1">
    <location>
        <begin position="1"/>
        <end position="23"/>
    </location>
</feature>
<dbReference type="PANTHER" id="PTHR43346:SF1">
    <property type="entry name" value="QUERCETIN 2,3-DIOXYGENASE-RELATED"/>
    <property type="match status" value="1"/>
</dbReference>
<reference evidence="3 4" key="1">
    <citation type="journal article" date="2022" name="ISME Commun">
        <title>Vulcanimicrobium alpinus gen. nov. sp. nov., the first cultivated representative of the candidate phylum 'Eremiobacterota', is a metabolically versatile aerobic anoxygenic phototroph.</title>
        <authorList>
            <person name="Yabe S."/>
            <person name="Muto K."/>
            <person name="Abe K."/>
            <person name="Yokota A."/>
            <person name="Staudigel H."/>
            <person name="Tebo B.M."/>
        </authorList>
    </citation>
    <scope>NUCLEOTIDE SEQUENCE [LARGE SCALE GENOMIC DNA]</scope>
    <source>
        <strain evidence="3 4">WC8-2</strain>
    </source>
</reference>